<dbReference type="EMBL" id="JBHSBU010000001">
    <property type="protein sequence ID" value="MFC4161350.1"/>
    <property type="molecule type" value="Genomic_DNA"/>
</dbReference>
<feature type="site" description="Transition state stabilizer" evidence="7">
    <location>
        <position position="16"/>
    </location>
</feature>
<feature type="site" description="Positions MEP for the nucleophilic attack" evidence="7">
    <location>
        <position position="155"/>
    </location>
</feature>
<accession>A0ABV8MX11</accession>
<dbReference type="InterPro" id="IPR001228">
    <property type="entry name" value="IspD"/>
</dbReference>
<evidence type="ECO:0000256" key="1">
    <source>
        <dbReference type="ARBA" id="ARBA00001282"/>
    </source>
</evidence>
<dbReference type="InterPro" id="IPR029044">
    <property type="entry name" value="Nucleotide-diphossugar_trans"/>
</dbReference>
<dbReference type="Pfam" id="PF01128">
    <property type="entry name" value="IspD"/>
    <property type="match status" value="1"/>
</dbReference>
<evidence type="ECO:0000256" key="6">
    <source>
        <dbReference type="ARBA" id="ARBA00023229"/>
    </source>
</evidence>
<reference evidence="9" key="1">
    <citation type="journal article" date="2019" name="Int. J. Syst. Evol. Microbiol.">
        <title>The Global Catalogue of Microorganisms (GCM) 10K type strain sequencing project: providing services to taxonomists for standard genome sequencing and annotation.</title>
        <authorList>
            <consortium name="The Broad Institute Genomics Platform"/>
            <consortium name="The Broad Institute Genome Sequencing Center for Infectious Disease"/>
            <person name="Wu L."/>
            <person name="Ma J."/>
        </authorList>
    </citation>
    <scope>NUCLEOTIDE SEQUENCE [LARGE SCALE GENOMIC DNA]</scope>
    <source>
        <strain evidence="9">LMG 29894</strain>
    </source>
</reference>
<sequence>MSARLALVPAAGSGSRMGSDIPKQYLTLLGKPLLAITLESLLSADSIDLVYLLLSPDDSWFRDQVALEHPKLRVLYCGGASRAETVRNGLLAASGAADDWILVHDAARPCLTPAEIDRLVATLQDDPVGGLFALPVADTVKRADAAGRVAATVPRDDLWRAQTPQMFRRDLLSRALAAGASAAVTDESSAVEALGLAPRLVVGPVGNIKVTYPADLAQAELLLTMQAE</sequence>
<dbReference type="PANTHER" id="PTHR32125">
    <property type="entry name" value="2-C-METHYL-D-ERYTHRITOL 4-PHOSPHATE CYTIDYLYLTRANSFERASE, CHLOROPLASTIC"/>
    <property type="match status" value="1"/>
</dbReference>
<evidence type="ECO:0000256" key="2">
    <source>
        <dbReference type="ARBA" id="ARBA00004787"/>
    </source>
</evidence>
<feature type="site" description="Transition state stabilizer" evidence="7">
    <location>
        <position position="23"/>
    </location>
</feature>
<evidence type="ECO:0000256" key="7">
    <source>
        <dbReference type="HAMAP-Rule" id="MF_00108"/>
    </source>
</evidence>
<dbReference type="EC" id="2.7.7.60" evidence="7"/>
<dbReference type="GO" id="GO:0050518">
    <property type="term" value="F:2-C-methyl-D-erythritol 4-phosphate cytidylyltransferase activity"/>
    <property type="evidence" value="ECO:0007669"/>
    <property type="project" value="UniProtKB-EC"/>
</dbReference>
<comment type="pathway">
    <text evidence="2 7">Isoprenoid biosynthesis; isopentenyl diphosphate biosynthesis via DXP pathway; isopentenyl diphosphate from 1-deoxy-D-xylulose 5-phosphate: step 2/6.</text>
</comment>
<dbReference type="InterPro" id="IPR018294">
    <property type="entry name" value="ISPD_synthase_CS"/>
</dbReference>
<keyword evidence="4 7" id="KW-0808">Transferase</keyword>
<dbReference type="PANTHER" id="PTHR32125:SF4">
    <property type="entry name" value="2-C-METHYL-D-ERYTHRITOL 4-PHOSPHATE CYTIDYLYLTRANSFERASE, CHLOROPLASTIC"/>
    <property type="match status" value="1"/>
</dbReference>
<evidence type="ECO:0000313" key="8">
    <source>
        <dbReference type="EMBL" id="MFC4161350.1"/>
    </source>
</evidence>
<keyword evidence="5 7" id="KW-0548">Nucleotidyltransferase</keyword>
<dbReference type="CDD" id="cd02516">
    <property type="entry name" value="CDP-ME_synthetase"/>
    <property type="match status" value="1"/>
</dbReference>
<comment type="function">
    <text evidence="7">Catalyzes the formation of 4-diphosphocytidyl-2-C-methyl-D-erythritol from CTP and 2-C-methyl-D-erythritol 4-phosphate (MEP).</text>
</comment>
<comment type="similarity">
    <text evidence="3 7">Belongs to the IspD/TarI cytidylyltransferase family. IspD subfamily.</text>
</comment>
<name>A0ABV8MX11_9NEIS</name>
<feature type="site" description="Positions MEP for the nucleophilic attack" evidence="7">
    <location>
        <position position="209"/>
    </location>
</feature>
<dbReference type="NCBIfam" id="TIGR00453">
    <property type="entry name" value="ispD"/>
    <property type="match status" value="1"/>
</dbReference>
<comment type="caution">
    <text evidence="8">The sequence shown here is derived from an EMBL/GenBank/DDBJ whole genome shotgun (WGS) entry which is preliminary data.</text>
</comment>
<evidence type="ECO:0000256" key="3">
    <source>
        <dbReference type="ARBA" id="ARBA00009789"/>
    </source>
</evidence>
<gene>
    <name evidence="7 8" type="primary">ispD</name>
    <name evidence="8" type="ORF">ACFOW7_18605</name>
</gene>
<protein>
    <recommendedName>
        <fullName evidence="7">2-C-methyl-D-erythritol 4-phosphate cytidylyltransferase</fullName>
        <ecNumber evidence="7">2.7.7.60</ecNumber>
    </recommendedName>
    <alternativeName>
        <fullName evidence="7">4-diphosphocytidyl-2C-methyl-D-erythritol synthase</fullName>
    </alternativeName>
    <alternativeName>
        <fullName evidence="7">MEP cytidylyltransferase</fullName>
        <shortName evidence="7">MCT</shortName>
    </alternativeName>
</protein>
<evidence type="ECO:0000313" key="9">
    <source>
        <dbReference type="Proteomes" id="UP001595791"/>
    </source>
</evidence>
<dbReference type="SUPFAM" id="SSF53448">
    <property type="entry name" value="Nucleotide-diphospho-sugar transferases"/>
    <property type="match status" value="1"/>
</dbReference>
<keyword evidence="9" id="KW-1185">Reference proteome</keyword>
<dbReference type="Proteomes" id="UP001595791">
    <property type="component" value="Unassembled WGS sequence"/>
</dbReference>
<dbReference type="InterPro" id="IPR034683">
    <property type="entry name" value="IspD/TarI"/>
</dbReference>
<dbReference type="Gene3D" id="3.90.550.10">
    <property type="entry name" value="Spore Coat Polysaccharide Biosynthesis Protein SpsA, Chain A"/>
    <property type="match status" value="1"/>
</dbReference>
<dbReference type="PROSITE" id="PS01295">
    <property type="entry name" value="ISPD"/>
    <property type="match status" value="1"/>
</dbReference>
<proteinExistence type="inferred from homology"/>
<evidence type="ECO:0000256" key="4">
    <source>
        <dbReference type="ARBA" id="ARBA00022679"/>
    </source>
</evidence>
<evidence type="ECO:0000256" key="5">
    <source>
        <dbReference type="ARBA" id="ARBA00022695"/>
    </source>
</evidence>
<comment type="catalytic activity">
    <reaction evidence="1 7">
        <text>2-C-methyl-D-erythritol 4-phosphate + CTP + H(+) = 4-CDP-2-C-methyl-D-erythritol + diphosphate</text>
        <dbReference type="Rhea" id="RHEA:13429"/>
        <dbReference type="ChEBI" id="CHEBI:15378"/>
        <dbReference type="ChEBI" id="CHEBI:33019"/>
        <dbReference type="ChEBI" id="CHEBI:37563"/>
        <dbReference type="ChEBI" id="CHEBI:57823"/>
        <dbReference type="ChEBI" id="CHEBI:58262"/>
        <dbReference type="EC" id="2.7.7.60"/>
    </reaction>
</comment>
<dbReference type="HAMAP" id="MF_00108">
    <property type="entry name" value="IspD"/>
    <property type="match status" value="1"/>
</dbReference>
<organism evidence="8 9">
    <name type="scientific">Chitinimonas lacunae</name>
    <dbReference type="NCBI Taxonomy" id="1963018"/>
    <lineage>
        <taxon>Bacteria</taxon>
        <taxon>Pseudomonadati</taxon>
        <taxon>Pseudomonadota</taxon>
        <taxon>Betaproteobacteria</taxon>
        <taxon>Neisseriales</taxon>
        <taxon>Chitinibacteraceae</taxon>
        <taxon>Chitinimonas</taxon>
    </lineage>
</organism>
<dbReference type="RefSeq" id="WP_378167190.1">
    <property type="nucleotide sequence ID" value="NZ_JBHSBU010000001.1"/>
</dbReference>
<keyword evidence="6 7" id="KW-0414">Isoprene biosynthesis</keyword>
<dbReference type="InterPro" id="IPR050088">
    <property type="entry name" value="IspD/TarI_cytidylyltransf_bact"/>
</dbReference>